<evidence type="ECO:0000313" key="3">
    <source>
        <dbReference type="Proteomes" id="UP000481861"/>
    </source>
</evidence>
<dbReference type="EMBL" id="JAADJZ010000041">
    <property type="protein sequence ID" value="KAF2864698.1"/>
    <property type="molecule type" value="Genomic_DNA"/>
</dbReference>
<organism evidence="2 3">
    <name type="scientific">Massariosphaeria phaeospora</name>
    <dbReference type="NCBI Taxonomy" id="100035"/>
    <lineage>
        <taxon>Eukaryota</taxon>
        <taxon>Fungi</taxon>
        <taxon>Dikarya</taxon>
        <taxon>Ascomycota</taxon>
        <taxon>Pezizomycotina</taxon>
        <taxon>Dothideomycetes</taxon>
        <taxon>Pleosporomycetidae</taxon>
        <taxon>Pleosporales</taxon>
        <taxon>Pleosporales incertae sedis</taxon>
        <taxon>Massariosphaeria</taxon>
    </lineage>
</organism>
<accession>A0A7C8M100</accession>
<dbReference type="InterPro" id="IPR029010">
    <property type="entry name" value="ThuA-like"/>
</dbReference>
<dbReference type="PANTHER" id="PTHR40469">
    <property type="entry name" value="SECRETED GLYCOSYL HYDROLASE"/>
    <property type="match status" value="1"/>
</dbReference>
<dbReference type="PANTHER" id="PTHR40469:SF2">
    <property type="entry name" value="GALACTOSE-BINDING DOMAIN-LIKE SUPERFAMILY PROTEIN"/>
    <property type="match status" value="1"/>
</dbReference>
<name>A0A7C8M100_9PLEO</name>
<proteinExistence type="predicted"/>
<evidence type="ECO:0000259" key="1">
    <source>
        <dbReference type="Pfam" id="PF06283"/>
    </source>
</evidence>
<sequence>MSLPAPFNVLIFSATSGYRHTSIPAGIAGLRALADTTQRLTADHSEDAAAVFTPSALAQYAVVVLLQCSGDFVSAGQLDALRNFVRAGGGVVGIHGAAAGMLDDEWYGKLIGAHFKSHPDPEPGTVLVEDGQAGHRILGGHGRRSGWTDEWYNFHSHPRENANLTVLLKGDTQSFAGGLMGDDHPLAWCQEFEGGRSFYTALGHFDEAFRDEWYMGQILRAVLWAAGREGGGDEGVGDTAWDGV</sequence>
<dbReference type="Proteomes" id="UP000481861">
    <property type="component" value="Unassembled WGS sequence"/>
</dbReference>
<feature type="domain" description="ThuA-like" evidence="1">
    <location>
        <begin position="8"/>
        <end position="225"/>
    </location>
</feature>
<dbReference type="AlphaFoldDB" id="A0A7C8M100"/>
<gene>
    <name evidence="2" type="ORF">BDV95DRAFT_508823</name>
</gene>
<protein>
    <submittedName>
        <fullName evidence="2">ThuA-like domain-containing protein</fullName>
    </submittedName>
</protein>
<dbReference type="InterPro" id="IPR029062">
    <property type="entry name" value="Class_I_gatase-like"/>
</dbReference>
<dbReference type="Pfam" id="PF06283">
    <property type="entry name" value="ThuA"/>
    <property type="match status" value="1"/>
</dbReference>
<dbReference type="Gene3D" id="3.40.50.880">
    <property type="match status" value="1"/>
</dbReference>
<keyword evidence="3" id="KW-1185">Reference proteome</keyword>
<dbReference type="SUPFAM" id="SSF52317">
    <property type="entry name" value="Class I glutamine amidotransferase-like"/>
    <property type="match status" value="1"/>
</dbReference>
<evidence type="ECO:0000313" key="2">
    <source>
        <dbReference type="EMBL" id="KAF2864698.1"/>
    </source>
</evidence>
<dbReference type="OrthoDB" id="3482285at2759"/>
<comment type="caution">
    <text evidence="2">The sequence shown here is derived from an EMBL/GenBank/DDBJ whole genome shotgun (WGS) entry which is preliminary data.</text>
</comment>
<reference evidence="2 3" key="1">
    <citation type="submission" date="2020-01" db="EMBL/GenBank/DDBJ databases">
        <authorList>
            <consortium name="DOE Joint Genome Institute"/>
            <person name="Haridas S."/>
            <person name="Albert R."/>
            <person name="Binder M."/>
            <person name="Bloem J."/>
            <person name="Labutti K."/>
            <person name="Salamov A."/>
            <person name="Andreopoulos B."/>
            <person name="Baker S.E."/>
            <person name="Barry K."/>
            <person name="Bills G."/>
            <person name="Bluhm B.H."/>
            <person name="Cannon C."/>
            <person name="Castanera R."/>
            <person name="Culley D.E."/>
            <person name="Daum C."/>
            <person name="Ezra D."/>
            <person name="Gonzalez J.B."/>
            <person name="Henrissat B."/>
            <person name="Kuo A."/>
            <person name="Liang C."/>
            <person name="Lipzen A."/>
            <person name="Lutzoni F."/>
            <person name="Magnuson J."/>
            <person name="Mondo S."/>
            <person name="Nolan M."/>
            <person name="Ohm R."/>
            <person name="Pangilinan J."/>
            <person name="Park H.-J.H."/>
            <person name="Ramirez L."/>
            <person name="Alfaro M."/>
            <person name="Sun H."/>
            <person name="Tritt A."/>
            <person name="Yoshinaga Y."/>
            <person name="Zwiers L.-H.L."/>
            <person name="Turgeon B.G."/>
            <person name="Goodwin S.B."/>
            <person name="Spatafora J.W."/>
            <person name="Crous P.W."/>
            <person name="Grigoriev I.V."/>
        </authorList>
    </citation>
    <scope>NUCLEOTIDE SEQUENCE [LARGE SCALE GENOMIC DNA]</scope>
    <source>
        <strain evidence="2 3">CBS 611.86</strain>
    </source>
</reference>